<feature type="compositionally biased region" description="Basic and acidic residues" evidence="1">
    <location>
        <begin position="53"/>
        <end position="64"/>
    </location>
</feature>
<accession>A0A2I2GB97</accession>
<dbReference type="GeneID" id="36559864"/>
<protein>
    <submittedName>
        <fullName evidence="2">Uncharacterized protein</fullName>
    </submittedName>
</protein>
<evidence type="ECO:0000256" key="1">
    <source>
        <dbReference type="SAM" id="MobiDB-lite"/>
    </source>
</evidence>
<dbReference type="AlphaFoldDB" id="A0A2I2GB97"/>
<organism evidence="2 3">
    <name type="scientific">Aspergillus steynii IBT 23096</name>
    <dbReference type="NCBI Taxonomy" id="1392250"/>
    <lineage>
        <taxon>Eukaryota</taxon>
        <taxon>Fungi</taxon>
        <taxon>Dikarya</taxon>
        <taxon>Ascomycota</taxon>
        <taxon>Pezizomycotina</taxon>
        <taxon>Eurotiomycetes</taxon>
        <taxon>Eurotiomycetidae</taxon>
        <taxon>Eurotiales</taxon>
        <taxon>Aspergillaceae</taxon>
        <taxon>Aspergillus</taxon>
        <taxon>Aspergillus subgen. Circumdati</taxon>
    </lineage>
</organism>
<proteinExistence type="predicted"/>
<evidence type="ECO:0000313" key="3">
    <source>
        <dbReference type="Proteomes" id="UP000234275"/>
    </source>
</evidence>
<feature type="compositionally biased region" description="Basic residues" evidence="1">
    <location>
        <begin position="1"/>
        <end position="10"/>
    </location>
</feature>
<dbReference type="EMBL" id="MSFO01000003">
    <property type="protein sequence ID" value="PLB50135.1"/>
    <property type="molecule type" value="Genomic_DNA"/>
</dbReference>
<reference evidence="2 3" key="1">
    <citation type="submission" date="2016-12" db="EMBL/GenBank/DDBJ databases">
        <title>The genomes of Aspergillus section Nigri reveals drivers in fungal speciation.</title>
        <authorList>
            <consortium name="DOE Joint Genome Institute"/>
            <person name="Vesth T.C."/>
            <person name="Nybo J."/>
            <person name="Theobald S."/>
            <person name="Brandl J."/>
            <person name="Frisvad J.C."/>
            <person name="Nielsen K.F."/>
            <person name="Lyhne E.K."/>
            <person name="Kogle M.E."/>
            <person name="Kuo A."/>
            <person name="Riley R."/>
            <person name="Clum A."/>
            <person name="Nolan M."/>
            <person name="Lipzen A."/>
            <person name="Salamov A."/>
            <person name="Henrissat B."/>
            <person name="Wiebenga A."/>
            <person name="De Vries R.P."/>
            <person name="Grigoriev I.V."/>
            <person name="Mortensen U.H."/>
            <person name="Andersen M.R."/>
            <person name="Baker S.E."/>
        </authorList>
    </citation>
    <scope>NUCLEOTIDE SEQUENCE [LARGE SCALE GENOMIC DNA]</scope>
    <source>
        <strain evidence="2 3">IBT 23096</strain>
    </source>
</reference>
<dbReference type="RefSeq" id="XP_024705437.1">
    <property type="nucleotide sequence ID" value="XM_024852166.1"/>
</dbReference>
<feature type="region of interest" description="Disordered" evidence="1">
    <location>
        <begin position="1"/>
        <end position="87"/>
    </location>
</feature>
<evidence type="ECO:0000313" key="2">
    <source>
        <dbReference type="EMBL" id="PLB50135.1"/>
    </source>
</evidence>
<keyword evidence="3" id="KW-1185">Reference proteome</keyword>
<dbReference type="VEuPathDB" id="FungiDB:P170DRAFT_463405"/>
<dbReference type="OrthoDB" id="4156714at2759"/>
<comment type="caution">
    <text evidence="2">The sequence shown here is derived from an EMBL/GenBank/DDBJ whole genome shotgun (WGS) entry which is preliminary data.</text>
</comment>
<name>A0A2I2GB97_9EURO</name>
<feature type="compositionally biased region" description="Basic and acidic residues" evidence="1">
    <location>
        <begin position="75"/>
        <end position="87"/>
    </location>
</feature>
<dbReference type="Proteomes" id="UP000234275">
    <property type="component" value="Unassembled WGS sequence"/>
</dbReference>
<sequence length="431" mass="49367">MVRTRAKRKMKQQDPPQRVGKNDEGHDDGHHHDDCPKDDHDDHGGDPDGDPDGDNHGDDNDPGRTRSSSPKRSRRQDDTPHDSTRTHLVEAWKSHRQMHHRFMEYYTGCGEDNCRTADPVKDMQDNMQRLYSAVNAWALEFALRPEECADLTSDQKRAIVASLEGQCLQEEWDTLHKLCPTQMCHSFHVFFIEALVIRDIFSVIVENPFWYFDGKLNPQDEGLGDFGARLQYLFERFAQTHEIRASAWLTETMRLANAVRPLQVHNPELGQHHEACRNDTASGFAKSMLESEPLKFLLKKLKSPEQEEGRLIGLVTAYREAARCTTENLQLCQGIPRIRRSLAQIGETYSETSPFADAHPLNCRPENDYETTLLNGRRILLVMHPSVDIRMPKKSYPGCTTVEKAQVVVEDPDAESENNPQRSYTEEALFF</sequence>
<feature type="compositionally biased region" description="Basic and acidic residues" evidence="1">
    <location>
        <begin position="20"/>
        <end position="46"/>
    </location>
</feature>
<gene>
    <name evidence="2" type="ORF">P170DRAFT_463405</name>
</gene>